<dbReference type="Proteomes" id="UP001390339">
    <property type="component" value="Unassembled WGS sequence"/>
</dbReference>
<evidence type="ECO:0000256" key="1">
    <source>
        <dbReference type="SAM" id="MobiDB-lite"/>
    </source>
</evidence>
<evidence type="ECO:0000313" key="4">
    <source>
        <dbReference type="EMBL" id="KAK8851442.1"/>
    </source>
</evidence>
<feature type="region of interest" description="Disordered" evidence="1">
    <location>
        <begin position="291"/>
        <end position="330"/>
    </location>
</feature>
<feature type="chain" id="PRO_5045201278" description="DUF7492 domain-containing protein" evidence="2">
    <location>
        <begin position="22"/>
        <end position="407"/>
    </location>
</feature>
<organism evidence="4 5">
    <name type="scientific">Apiospora arundinis</name>
    <dbReference type="NCBI Taxonomy" id="335852"/>
    <lineage>
        <taxon>Eukaryota</taxon>
        <taxon>Fungi</taxon>
        <taxon>Dikarya</taxon>
        <taxon>Ascomycota</taxon>
        <taxon>Pezizomycotina</taxon>
        <taxon>Sordariomycetes</taxon>
        <taxon>Xylariomycetidae</taxon>
        <taxon>Amphisphaeriales</taxon>
        <taxon>Apiosporaceae</taxon>
        <taxon>Apiospora</taxon>
    </lineage>
</organism>
<evidence type="ECO:0000256" key="2">
    <source>
        <dbReference type="SAM" id="SignalP"/>
    </source>
</evidence>
<comment type="caution">
    <text evidence="4">The sequence shown here is derived from an EMBL/GenBank/DDBJ whole genome shotgun (WGS) entry which is preliminary data.</text>
</comment>
<dbReference type="Pfam" id="PF24320">
    <property type="entry name" value="DUF7492"/>
    <property type="match status" value="1"/>
</dbReference>
<proteinExistence type="predicted"/>
<evidence type="ECO:0000259" key="3">
    <source>
        <dbReference type="Pfam" id="PF24320"/>
    </source>
</evidence>
<evidence type="ECO:0000313" key="5">
    <source>
        <dbReference type="Proteomes" id="UP001390339"/>
    </source>
</evidence>
<name>A0ABR2HRV6_9PEZI</name>
<reference evidence="4 5" key="1">
    <citation type="journal article" date="2024" name="IMA Fungus">
        <title>Apiospora arundinis, a panoply of carbohydrate-active enzymes and secondary metabolites.</title>
        <authorList>
            <person name="Sorensen T."/>
            <person name="Petersen C."/>
            <person name="Muurmann A.T."/>
            <person name="Christiansen J.V."/>
            <person name="Brundto M.L."/>
            <person name="Overgaard C.K."/>
            <person name="Boysen A.T."/>
            <person name="Wollenberg R.D."/>
            <person name="Larsen T.O."/>
            <person name="Sorensen J.L."/>
            <person name="Nielsen K.L."/>
            <person name="Sondergaard T.E."/>
        </authorList>
    </citation>
    <scope>NUCLEOTIDE SEQUENCE [LARGE SCALE GENOMIC DNA]</scope>
    <source>
        <strain evidence="4 5">AAU 773</strain>
    </source>
</reference>
<dbReference type="EMBL" id="JAPCWZ010000009">
    <property type="protein sequence ID" value="KAK8851442.1"/>
    <property type="molecule type" value="Genomic_DNA"/>
</dbReference>
<dbReference type="InterPro" id="IPR055915">
    <property type="entry name" value="DUF7492"/>
</dbReference>
<sequence length="407" mass="43569">MSFFNFSQVLVVLTLVQATISHSWIEQAFKLNSDGSFAPKPGYALGYMPRDQPGYSDDNVQNKILFPATNPPVCRQFSQGKYLNSSFGPLEASAGDYVALSYQENGHVTDPTLTSRPYRGGLTHVYGTLRQDAGDKLNDVQKWNADQSGGDKKGKLLATHYYDDGQCYQNRGKGNTAFPVYTERSKKYGVDELFCQTDVQLPQDLPDSGVYTMYWVWDWAQKPNEVGMVPEIYTSCIEINLGPVTAKTSAAKHGIKFAKHNNNKKMQNMAMAIPSQVERMIEAGALGTGTASPPAYTGPTAGSGNGNGAIAPAPTPTGNKSHLPSPTGAHGIKTVTVTAAPTTVTKYKTVTAGSGNQQTSPITASTLQTSVKAGSSAAVPTSNVPVLSVTPFLKVRATGKARRDARA</sequence>
<gene>
    <name evidence="4" type="ORF">PGQ11_013921</name>
</gene>
<feature type="domain" description="DUF7492" evidence="3">
    <location>
        <begin position="21"/>
        <end position="266"/>
    </location>
</feature>
<keyword evidence="2" id="KW-0732">Signal</keyword>
<protein>
    <recommendedName>
        <fullName evidence="3">DUF7492 domain-containing protein</fullName>
    </recommendedName>
</protein>
<accession>A0ABR2HRV6</accession>
<feature type="signal peptide" evidence="2">
    <location>
        <begin position="1"/>
        <end position="21"/>
    </location>
</feature>
<keyword evidence="5" id="KW-1185">Reference proteome</keyword>